<feature type="transmembrane region" description="Helical" evidence="12">
    <location>
        <begin position="551"/>
        <end position="576"/>
    </location>
</feature>
<evidence type="ECO:0000256" key="7">
    <source>
        <dbReference type="ARBA" id="ARBA00023040"/>
    </source>
</evidence>
<dbReference type="FunFam" id="2.10.50.30:FF:000002">
    <property type="entry name" value="Vomeronasal 2 receptor, h1"/>
    <property type="match status" value="1"/>
</dbReference>
<evidence type="ECO:0000256" key="4">
    <source>
        <dbReference type="ARBA" id="ARBA00022692"/>
    </source>
</evidence>
<dbReference type="InterPro" id="IPR004073">
    <property type="entry name" value="GPCR_3_vmron_rcpt_2"/>
</dbReference>
<dbReference type="Proteomes" id="UP000001646">
    <property type="component" value="Unplaced"/>
</dbReference>
<dbReference type="eggNOG" id="KOG1056">
    <property type="taxonomic scope" value="Eukaryota"/>
</dbReference>
<dbReference type="InterPro" id="IPR017979">
    <property type="entry name" value="GPCR_3_CS"/>
</dbReference>
<keyword evidence="3" id="KW-1003">Cell membrane</keyword>
<dbReference type="InParanoid" id="H9GPD0"/>
<dbReference type="InterPro" id="IPR000068">
    <property type="entry name" value="GPCR_3_Ca_sens_rcpt-rel"/>
</dbReference>
<dbReference type="GO" id="GO:0005886">
    <property type="term" value="C:plasma membrane"/>
    <property type="evidence" value="ECO:0000318"/>
    <property type="project" value="GO_Central"/>
</dbReference>
<evidence type="ECO:0000256" key="10">
    <source>
        <dbReference type="ARBA" id="ARBA00023180"/>
    </source>
</evidence>
<feature type="transmembrane region" description="Helical" evidence="12">
    <location>
        <begin position="464"/>
        <end position="488"/>
    </location>
</feature>
<keyword evidence="7" id="KW-0297">G-protein coupled receptor</keyword>
<dbReference type="Pfam" id="PF00003">
    <property type="entry name" value="7tm_3"/>
    <property type="match status" value="1"/>
</dbReference>
<name>H9GPD0_ANOCA</name>
<dbReference type="Gene3D" id="3.40.50.2300">
    <property type="match status" value="2"/>
</dbReference>
<feature type="transmembrane region" description="Helical" evidence="12">
    <location>
        <begin position="509"/>
        <end position="531"/>
    </location>
</feature>
<evidence type="ECO:0000256" key="3">
    <source>
        <dbReference type="ARBA" id="ARBA00022475"/>
    </source>
</evidence>
<comment type="similarity">
    <text evidence="2">Belongs to the G-protein coupled receptor 3 family.</text>
</comment>
<protein>
    <recommendedName>
        <fullName evidence="13">G-protein coupled receptors family 3 profile domain-containing protein</fullName>
    </recommendedName>
</protein>
<dbReference type="FunFam" id="3.40.50.2300:FF:000024">
    <property type="entry name" value="Vomeronasal 2, receptor 73"/>
    <property type="match status" value="1"/>
</dbReference>
<reference evidence="14" key="2">
    <citation type="submission" date="2025-08" db="UniProtKB">
        <authorList>
            <consortium name="Ensembl"/>
        </authorList>
    </citation>
    <scope>IDENTIFICATION</scope>
</reference>
<dbReference type="InterPro" id="IPR028082">
    <property type="entry name" value="Peripla_BP_I"/>
</dbReference>
<proteinExistence type="inferred from homology"/>
<keyword evidence="10" id="KW-0325">Glycoprotein</keyword>
<keyword evidence="6 12" id="KW-1133">Transmembrane helix</keyword>
<keyword evidence="9" id="KW-0675">Receptor</keyword>
<dbReference type="Pfam" id="PF07562">
    <property type="entry name" value="NCD3G"/>
    <property type="match status" value="1"/>
</dbReference>
<evidence type="ECO:0000256" key="2">
    <source>
        <dbReference type="ARBA" id="ARBA00007242"/>
    </source>
</evidence>
<keyword evidence="8 12" id="KW-0472">Membrane</keyword>
<evidence type="ECO:0000259" key="13">
    <source>
        <dbReference type="PROSITE" id="PS50259"/>
    </source>
</evidence>
<reference evidence="14" key="1">
    <citation type="submission" date="2009-12" db="EMBL/GenBank/DDBJ databases">
        <title>The Genome Sequence of Anolis carolinensis (Green Anole Lizard).</title>
        <authorList>
            <consortium name="The Genome Sequencing Platform"/>
            <person name="Di Palma F."/>
            <person name="Alfoldi J."/>
            <person name="Heiman D."/>
            <person name="Young S."/>
            <person name="Grabherr M."/>
            <person name="Johnson J."/>
            <person name="Lander E.S."/>
            <person name="Lindblad-Toh K."/>
        </authorList>
    </citation>
    <scope>NUCLEOTIDE SEQUENCE [LARGE SCALE GENOMIC DNA]</scope>
    <source>
        <strain evidence="14">JBL SC #1</strain>
    </source>
</reference>
<dbReference type="PRINTS" id="PR00248">
    <property type="entry name" value="GPCRMGR"/>
</dbReference>
<dbReference type="Ensembl" id="ENSACAT00000017588.3">
    <property type="protein sequence ID" value="ENSACAP00000017249.3"/>
    <property type="gene ID" value="ENSACAG00000017527.3"/>
</dbReference>
<dbReference type="PROSITE" id="PS50259">
    <property type="entry name" value="G_PROTEIN_RECEP_F3_4"/>
    <property type="match status" value="1"/>
</dbReference>
<evidence type="ECO:0000256" key="8">
    <source>
        <dbReference type="ARBA" id="ARBA00023136"/>
    </source>
</evidence>
<dbReference type="InterPro" id="IPR017978">
    <property type="entry name" value="GPCR_3_C"/>
</dbReference>
<keyword evidence="11" id="KW-0807">Transducer</keyword>
<reference evidence="14" key="3">
    <citation type="submission" date="2025-09" db="UniProtKB">
        <authorList>
            <consortium name="Ensembl"/>
        </authorList>
    </citation>
    <scope>IDENTIFICATION</scope>
</reference>
<dbReference type="Gene3D" id="2.10.50.30">
    <property type="entry name" value="GPCR, family 3, nine cysteines domain"/>
    <property type="match status" value="1"/>
</dbReference>
<feature type="transmembrane region" description="Helical" evidence="12">
    <location>
        <begin position="432"/>
        <end position="452"/>
    </location>
</feature>
<dbReference type="PANTHER" id="PTHR24061:SF599">
    <property type="entry name" value="G-PROTEIN COUPLED RECEPTORS FAMILY 3 PROFILE DOMAIN-CONTAINING PROTEIN"/>
    <property type="match status" value="1"/>
</dbReference>
<dbReference type="PRINTS" id="PR01535">
    <property type="entry name" value="VOMERONASL2R"/>
</dbReference>
<feature type="transmembrane region" description="Helical" evidence="12">
    <location>
        <begin position="588"/>
        <end position="608"/>
    </location>
</feature>
<dbReference type="InterPro" id="IPR000337">
    <property type="entry name" value="GPCR_3"/>
</dbReference>
<keyword evidence="4 12" id="KW-0812">Transmembrane</keyword>
<evidence type="ECO:0000256" key="6">
    <source>
        <dbReference type="ARBA" id="ARBA00022989"/>
    </source>
</evidence>
<dbReference type="HOGENOM" id="CLU_005389_4_0_1"/>
<dbReference type="GeneTree" id="ENSGT00950000182788"/>
<evidence type="ECO:0000256" key="5">
    <source>
        <dbReference type="ARBA" id="ARBA00022729"/>
    </source>
</evidence>
<feature type="transmembrane region" description="Helical" evidence="12">
    <location>
        <begin position="620"/>
        <end position="643"/>
    </location>
</feature>
<sequence>MLPNRTHQYIGILNLILYFQWKWIGVMYFNNEVGERFVHEVLPIFMQKGICFDFIEAPTEINFFSEFETIRKKVIETSYLIGKSTANAVILHGEVQTIVPLRIWIEIPFYFDLPKINKVWIMTAEIDFASLPIQRNWDQSFINGALSISRLPKKVSGFHEFLQNRKLDTDQEDGFIGDFWQQAFMCSFPGLNLDESPENICTEENKLETLPMSVFEMRMNSHSYSIYNAVYAVAHALHDMDLSKFKHRVTRIKDLQKMHVIFNNTVGEEISFNKNGELAAGFDIINWITFPNETFNRVKVGRIDPQSLPTVEFTVHEDAQPVSLCNDNCYPGYSKIKKEGKPFCCYDCIPCPEGKISIVERNLCSPCLRDHYPNKFKDFCIPKSLTFLTFEDALGTGLASSALLLFCVTAGVLGIFIKHRDTPIVKANNRNLTYTLLISLLLSFLCALLFIGKPQKMTCLFRQTAFGIIFSVAVSSVLAKTITVILAFQATKPESTLRKWMGKRTATAIILFCFLIQATICTVWLTTFPPFPDFDVNSMAEEVILECNEGSVFMFYCLLGFMGFLSICSFTAAFFARKLPDSFNEAKFITFSMLVFCSVWISFVPTYLSTKGKNMVAVEIFSILASSTGLLGFIFFPKCYIIVLRPEMNRKEQLIKRRH</sequence>
<keyword evidence="15" id="KW-1185">Reference proteome</keyword>
<dbReference type="PROSITE" id="PS00981">
    <property type="entry name" value="G_PROTEIN_RECEP_F3_3"/>
    <property type="match status" value="1"/>
</dbReference>
<comment type="subcellular location">
    <subcellularLocation>
        <location evidence="1">Cell membrane</location>
        <topology evidence="1">Multi-pass membrane protein</topology>
    </subcellularLocation>
</comment>
<dbReference type="Pfam" id="PF01094">
    <property type="entry name" value="ANF_receptor"/>
    <property type="match status" value="1"/>
</dbReference>
<feature type="transmembrane region" description="Helical" evidence="12">
    <location>
        <begin position="393"/>
        <end position="417"/>
    </location>
</feature>
<dbReference type="CDD" id="cd15283">
    <property type="entry name" value="7tmC_V2R_pheromone"/>
    <property type="match status" value="1"/>
</dbReference>
<organism evidence="14 15">
    <name type="scientific">Anolis carolinensis</name>
    <name type="common">Green anole</name>
    <name type="synonym">American chameleon</name>
    <dbReference type="NCBI Taxonomy" id="28377"/>
    <lineage>
        <taxon>Eukaryota</taxon>
        <taxon>Metazoa</taxon>
        <taxon>Chordata</taxon>
        <taxon>Craniata</taxon>
        <taxon>Vertebrata</taxon>
        <taxon>Euteleostomi</taxon>
        <taxon>Lepidosauria</taxon>
        <taxon>Squamata</taxon>
        <taxon>Bifurcata</taxon>
        <taxon>Unidentata</taxon>
        <taxon>Episquamata</taxon>
        <taxon>Toxicofera</taxon>
        <taxon>Iguania</taxon>
        <taxon>Dactyloidae</taxon>
        <taxon>Anolis</taxon>
    </lineage>
</organism>
<dbReference type="PANTHER" id="PTHR24061">
    <property type="entry name" value="CALCIUM-SENSING RECEPTOR-RELATED"/>
    <property type="match status" value="1"/>
</dbReference>
<evidence type="ECO:0000256" key="12">
    <source>
        <dbReference type="SAM" id="Phobius"/>
    </source>
</evidence>
<accession>H9GPD0</accession>
<evidence type="ECO:0000313" key="15">
    <source>
        <dbReference type="Proteomes" id="UP000001646"/>
    </source>
</evidence>
<evidence type="ECO:0000256" key="9">
    <source>
        <dbReference type="ARBA" id="ARBA00023170"/>
    </source>
</evidence>
<evidence type="ECO:0000256" key="1">
    <source>
        <dbReference type="ARBA" id="ARBA00004651"/>
    </source>
</evidence>
<dbReference type="SUPFAM" id="SSF53822">
    <property type="entry name" value="Periplasmic binding protein-like I"/>
    <property type="match status" value="1"/>
</dbReference>
<dbReference type="GO" id="GO:0004930">
    <property type="term" value="F:G protein-coupled receptor activity"/>
    <property type="evidence" value="ECO:0000318"/>
    <property type="project" value="GO_Central"/>
</dbReference>
<dbReference type="AlphaFoldDB" id="H9GPD0"/>
<dbReference type="InterPro" id="IPR001828">
    <property type="entry name" value="ANF_lig-bd_rcpt"/>
</dbReference>
<evidence type="ECO:0000256" key="11">
    <source>
        <dbReference type="ARBA" id="ARBA00023224"/>
    </source>
</evidence>
<feature type="domain" description="G-protein coupled receptors family 3 profile" evidence="13">
    <location>
        <begin position="394"/>
        <end position="658"/>
    </location>
</feature>
<keyword evidence="5" id="KW-0732">Signal</keyword>
<evidence type="ECO:0000313" key="14">
    <source>
        <dbReference type="Ensembl" id="ENSACAP00000017249.3"/>
    </source>
</evidence>
<dbReference type="InterPro" id="IPR011500">
    <property type="entry name" value="GPCR_3_9-Cys_dom"/>
</dbReference>
<dbReference type="InterPro" id="IPR038550">
    <property type="entry name" value="GPCR_3_9-Cys_sf"/>
</dbReference>